<accession>A0A2V1DD01</accession>
<feature type="region of interest" description="Disordered" evidence="1">
    <location>
        <begin position="31"/>
        <end position="81"/>
    </location>
</feature>
<dbReference type="EMBL" id="KZ805509">
    <property type="protein sequence ID" value="PVH95079.1"/>
    <property type="molecule type" value="Genomic_DNA"/>
</dbReference>
<keyword evidence="3" id="KW-1185">Reference proteome</keyword>
<evidence type="ECO:0000256" key="1">
    <source>
        <dbReference type="SAM" id="MobiDB-lite"/>
    </source>
</evidence>
<reference evidence="2 3" key="1">
    <citation type="journal article" date="2018" name="Sci. Rep.">
        <title>Comparative genomics provides insights into the lifestyle and reveals functional heterogeneity of dark septate endophytic fungi.</title>
        <authorList>
            <person name="Knapp D.G."/>
            <person name="Nemeth J.B."/>
            <person name="Barry K."/>
            <person name="Hainaut M."/>
            <person name="Henrissat B."/>
            <person name="Johnson J."/>
            <person name="Kuo A."/>
            <person name="Lim J.H.P."/>
            <person name="Lipzen A."/>
            <person name="Nolan M."/>
            <person name="Ohm R.A."/>
            <person name="Tamas L."/>
            <person name="Grigoriev I.V."/>
            <person name="Spatafora J.W."/>
            <person name="Nagy L.G."/>
            <person name="Kovacs G.M."/>
        </authorList>
    </citation>
    <scope>NUCLEOTIDE SEQUENCE [LARGE SCALE GENOMIC DNA]</scope>
    <source>
        <strain evidence="2 3">DSE2036</strain>
    </source>
</reference>
<feature type="compositionally biased region" description="Low complexity" evidence="1">
    <location>
        <begin position="31"/>
        <end position="44"/>
    </location>
</feature>
<protein>
    <submittedName>
        <fullName evidence="2">Uncharacterized protein</fullName>
    </submittedName>
</protein>
<evidence type="ECO:0000313" key="3">
    <source>
        <dbReference type="Proteomes" id="UP000244855"/>
    </source>
</evidence>
<gene>
    <name evidence="2" type="ORF">DM02DRAFT_168934</name>
</gene>
<dbReference type="AlphaFoldDB" id="A0A2V1DD01"/>
<dbReference type="Gene3D" id="3.90.1140.10">
    <property type="entry name" value="Cyclic phosphodiesterase"/>
    <property type="match status" value="1"/>
</dbReference>
<dbReference type="Proteomes" id="UP000244855">
    <property type="component" value="Unassembled WGS sequence"/>
</dbReference>
<proteinExistence type="predicted"/>
<dbReference type="STRING" id="97972.A0A2V1DD01"/>
<name>A0A2V1DD01_9PLEO</name>
<evidence type="ECO:0000313" key="2">
    <source>
        <dbReference type="EMBL" id="PVH95079.1"/>
    </source>
</evidence>
<feature type="region of interest" description="Disordered" evidence="1">
    <location>
        <begin position="189"/>
        <end position="228"/>
    </location>
</feature>
<dbReference type="Pfam" id="PF13563">
    <property type="entry name" value="2_5_RNA_ligase2"/>
    <property type="match status" value="1"/>
</dbReference>
<sequence>MRKILTPQLNRSCTKAGKAFHMSRTSSYAAAAAATTTPSTNRTSKQQQPPFCPTNLHRTNPEPNCQARHPPPPNPYHIPRTASPESSVYVLTLSATPSIQEPLTSLRSKYFPPHLNKTPAHITLFHALPHSRYAVFDAAITALARRTRPYAISTGCPRRMSKGVLVLLDKGDIESKAIRAQLLDKFLREEEDEVKSHHPSPTSQASEDKEHSATQEHQEQEQRGWLSEQDLKRKGWSPHWTVMNKVDDGKRVQAALDTLTRRLCDEPERGRVDGLALWRYMPGGRWEGAKEYWFGDVGEGRSTLYTNEPYGIRSNHIRSLDLIPQIYIKT</sequence>
<dbReference type="OrthoDB" id="5364416at2759"/>
<organism evidence="2 3">
    <name type="scientific">Periconia macrospinosa</name>
    <dbReference type="NCBI Taxonomy" id="97972"/>
    <lineage>
        <taxon>Eukaryota</taxon>
        <taxon>Fungi</taxon>
        <taxon>Dikarya</taxon>
        <taxon>Ascomycota</taxon>
        <taxon>Pezizomycotina</taxon>
        <taxon>Dothideomycetes</taxon>
        <taxon>Pleosporomycetidae</taxon>
        <taxon>Pleosporales</taxon>
        <taxon>Massarineae</taxon>
        <taxon>Periconiaceae</taxon>
        <taxon>Periconia</taxon>
    </lineage>
</organism>
<feature type="compositionally biased region" description="Basic and acidic residues" evidence="1">
    <location>
        <begin position="206"/>
        <end position="222"/>
    </location>
</feature>